<evidence type="ECO:0000256" key="1">
    <source>
        <dbReference type="SAM" id="Phobius"/>
    </source>
</evidence>
<reference evidence="2" key="1">
    <citation type="journal article" date="2015" name="PeerJ">
        <title>First genomic representation of candidate bacterial phylum KSB3 points to enhanced environmental sensing as a trigger of wastewater bulking.</title>
        <authorList>
            <person name="Sekiguchi Y."/>
            <person name="Ohashi A."/>
            <person name="Parks D.H."/>
            <person name="Yamauchi T."/>
            <person name="Tyson G.W."/>
            <person name="Hugenholtz P."/>
        </authorList>
    </citation>
    <scope>NUCLEOTIDE SEQUENCE [LARGE SCALE GENOMIC DNA]</scope>
</reference>
<sequence>MPSPANLKCSCVGSSLSVYPCQRTCPPQQTARSIGHIHIRSLQAGAFYATPVFCQVLFLLFYFFFAITVSHGRCERAAHTSRCRARCVFASVNPRNFCQVFFFKTCLFSRRVPAPTGTTFAWRRAADAVLLLSPHLFCQALFLVAATFFTPPPRIRPSHRLTPPDLFFHRAPSVIPPPVNLRR</sequence>
<keyword evidence="1" id="KW-0472">Membrane</keyword>
<protein>
    <submittedName>
        <fullName evidence="2">Uncharacterized protein</fullName>
    </submittedName>
</protein>
<dbReference type="HOGENOM" id="CLU_1472445_0_0_0"/>
<dbReference type="AlphaFoldDB" id="A0A081BQJ9"/>
<dbReference type="EMBL" id="DF820460">
    <property type="protein sequence ID" value="GAK53680.1"/>
    <property type="molecule type" value="Genomic_DNA"/>
</dbReference>
<keyword evidence="1" id="KW-0812">Transmembrane</keyword>
<evidence type="ECO:0000313" key="2">
    <source>
        <dbReference type="EMBL" id="GAK53680.1"/>
    </source>
</evidence>
<accession>A0A081BQJ9</accession>
<proteinExistence type="predicted"/>
<gene>
    <name evidence="2" type="ORF">U14_04951</name>
</gene>
<keyword evidence="3" id="KW-1185">Reference proteome</keyword>
<keyword evidence="1" id="KW-1133">Transmembrane helix</keyword>
<organism evidence="2">
    <name type="scientific">Candidatus Moduliflexus flocculans</name>
    <dbReference type="NCBI Taxonomy" id="1499966"/>
    <lineage>
        <taxon>Bacteria</taxon>
        <taxon>Candidatus Moduliflexota</taxon>
        <taxon>Candidatus Moduliflexia</taxon>
        <taxon>Candidatus Moduliflexales</taxon>
        <taxon>Candidatus Moduliflexaceae</taxon>
    </lineage>
</organism>
<dbReference type="Proteomes" id="UP000030700">
    <property type="component" value="Unassembled WGS sequence"/>
</dbReference>
<feature type="transmembrane region" description="Helical" evidence="1">
    <location>
        <begin position="128"/>
        <end position="150"/>
    </location>
</feature>
<name>A0A081BQJ9_9BACT</name>
<feature type="transmembrane region" description="Helical" evidence="1">
    <location>
        <begin position="46"/>
        <end position="67"/>
    </location>
</feature>
<evidence type="ECO:0000313" key="3">
    <source>
        <dbReference type="Proteomes" id="UP000030700"/>
    </source>
</evidence>